<name>A0ABN5GR08_9RHOB</name>
<gene>
    <name evidence="1" type="ORF">PhaeoP66_03200</name>
</gene>
<keyword evidence="2" id="KW-1185">Reference proteome</keyword>
<evidence type="ECO:0000313" key="1">
    <source>
        <dbReference type="EMBL" id="AUQ95942.1"/>
    </source>
</evidence>
<dbReference type="EMBL" id="CP010705">
    <property type="protein sequence ID" value="AUQ95942.1"/>
    <property type="molecule type" value="Genomic_DNA"/>
</dbReference>
<protein>
    <submittedName>
        <fullName evidence="1">Uncharacterized protein</fullName>
    </submittedName>
</protein>
<reference evidence="1 2" key="2">
    <citation type="journal article" date="2017" name="Int. J. Syst. Evol. Microbiol.">
        <title>Adaptation of Surface-Associated Bacteria to the Open Ocean: A Genomically Distinct Subpopulation of Phaeobacter gallaeciensis Colonizes Pacific Mesozooplankton.</title>
        <authorList>
            <person name="Freese H.M."/>
            <person name="Methner A."/>
            <person name="Overmann J."/>
        </authorList>
    </citation>
    <scope>NUCLEOTIDE SEQUENCE [LARGE SCALE GENOMIC DNA]</scope>
    <source>
        <strain evidence="1 2">P66</strain>
    </source>
</reference>
<sequence>MDALASLFMPVGLRPYDPDAHAPRDLGFGGQSTEYLTTNDAPDGGAWNIPQVWWTGAGAPVVLGPDQAQNTAIDYERVTGRKFPRFETPGAGSFAAMNRSAAGGAQTNPLASFFGGNR</sequence>
<reference evidence="1 2" key="1">
    <citation type="journal article" date="2017" name="Genome Biol. Evol.">
        <title>Trajectories and Drivers of Genome Evolution in Surface-Associated Marine Phaeobacter.</title>
        <authorList>
            <person name="Freese H.M."/>
            <person name="Sikorski J."/>
            <person name="Bunk B."/>
            <person name="Scheuner C."/>
            <person name="Meier-Kolthoff J.P."/>
            <person name="Sproer C."/>
            <person name="Gram L."/>
            <person name="Overmann J."/>
        </authorList>
    </citation>
    <scope>NUCLEOTIDE SEQUENCE [LARGE SCALE GENOMIC DNA]</scope>
    <source>
        <strain evidence="1 2">P66</strain>
    </source>
</reference>
<dbReference type="Proteomes" id="UP000236536">
    <property type="component" value="Chromosome"/>
</dbReference>
<proteinExistence type="predicted"/>
<organism evidence="1 2">
    <name type="scientific">Phaeobacter inhibens</name>
    <dbReference type="NCBI Taxonomy" id="221822"/>
    <lineage>
        <taxon>Bacteria</taxon>
        <taxon>Pseudomonadati</taxon>
        <taxon>Pseudomonadota</taxon>
        <taxon>Alphaproteobacteria</taxon>
        <taxon>Rhodobacterales</taxon>
        <taxon>Roseobacteraceae</taxon>
        <taxon>Phaeobacter</taxon>
    </lineage>
</organism>
<evidence type="ECO:0000313" key="2">
    <source>
        <dbReference type="Proteomes" id="UP000236536"/>
    </source>
</evidence>
<accession>A0ABN5GR08</accession>